<dbReference type="STRING" id="656519.Halsa_0146"/>
<accession>E4RNU6</accession>
<sequence>MNSYKKMIFIDLDGTLLNSRSAVSKTNKKIIKKLIALNYAVIIATGRNYHEAAKLTKDIEGLAYITTNGSHIVDFDQSEIFNKPLNKKILISVINNLEQYQNLIYYITSPDEIIAKNKYKIFKNILFMEGFGKLFSLDGIIRLINNYKLISVTEKDDIINFLDQREMKVQKIYVMGREEELKKAKKNICQNFNGRIKVATSGNHNLEINAAEISKGHALKFLSKKWGIPLEETIAFGDGNNDLELLETAGTAVAMENTDSKELLKRADLIAPNNDHDGVAKMLIKLIPEDLL</sequence>
<dbReference type="eggNOG" id="COG0561">
    <property type="taxonomic scope" value="Bacteria"/>
</dbReference>
<organism evidence="1 2">
    <name type="scientific">Halanaerobium hydrogeniformans</name>
    <name type="common">Halanaerobium sp. (strain sapolanicus)</name>
    <dbReference type="NCBI Taxonomy" id="656519"/>
    <lineage>
        <taxon>Bacteria</taxon>
        <taxon>Bacillati</taxon>
        <taxon>Bacillota</taxon>
        <taxon>Clostridia</taxon>
        <taxon>Halanaerobiales</taxon>
        <taxon>Halanaerobiaceae</taxon>
        <taxon>Halanaerobium</taxon>
    </lineage>
</organism>
<dbReference type="GO" id="GO:0016791">
    <property type="term" value="F:phosphatase activity"/>
    <property type="evidence" value="ECO:0007669"/>
    <property type="project" value="TreeGrafter"/>
</dbReference>
<dbReference type="GO" id="GO:0005829">
    <property type="term" value="C:cytosol"/>
    <property type="evidence" value="ECO:0007669"/>
    <property type="project" value="TreeGrafter"/>
</dbReference>
<dbReference type="KEGG" id="has:Halsa_0146"/>
<dbReference type="InterPro" id="IPR036412">
    <property type="entry name" value="HAD-like_sf"/>
</dbReference>
<protein>
    <submittedName>
        <fullName evidence="1">Cof-like hydrolase</fullName>
    </submittedName>
</protein>
<dbReference type="PANTHER" id="PTHR10000:SF8">
    <property type="entry name" value="HAD SUPERFAMILY HYDROLASE-LIKE, TYPE 3"/>
    <property type="match status" value="1"/>
</dbReference>
<reference evidence="1 2" key="1">
    <citation type="submission" date="2010-11" db="EMBL/GenBank/DDBJ databases">
        <title>Complete sequence of Halanaerobium sp. sapolanicus.</title>
        <authorList>
            <consortium name="US DOE Joint Genome Institute"/>
            <person name="Lucas S."/>
            <person name="Copeland A."/>
            <person name="Lapidus A."/>
            <person name="Cheng J.-F."/>
            <person name="Bruce D."/>
            <person name="Goodwin L."/>
            <person name="Pitluck S."/>
            <person name="Davenport K."/>
            <person name="Detter J.C."/>
            <person name="Han C."/>
            <person name="Tapia R."/>
            <person name="Land M."/>
            <person name="Hauser L."/>
            <person name="Jeffries C."/>
            <person name="Kyrpides N."/>
            <person name="Ivanova N."/>
            <person name="Mikhailova N."/>
            <person name="Begemann M.B."/>
            <person name="Mormile M.R."/>
            <person name="Wall J.D."/>
            <person name="Elias D.A."/>
            <person name="Woyke T."/>
        </authorList>
    </citation>
    <scope>NUCLEOTIDE SEQUENCE [LARGE SCALE GENOMIC DNA]</scope>
    <source>
        <strain evidence="2">sapolanicus</strain>
    </source>
</reference>
<evidence type="ECO:0000313" key="2">
    <source>
        <dbReference type="Proteomes" id="UP000007434"/>
    </source>
</evidence>
<dbReference type="RefSeq" id="WP_013404742.1">
    <property type="nucleotide sequence ID" value="NC_014654.1"/>
</dbReference>
<dbReference type="InterPro" id="IPR000150">
    <property type="entry name" value="Cof"/>
</dbReference>
<dbReference type="GO" id="GO:0000287">
    <property type="term" value="F:magnesium ion binding"/>
    <property type="evidence" value="ECO:0007669"/>
    <property type="project" value="TreeGrafter"/>
</dbReference>
<dbReference type="SFLD" id="SFLDG01140">
    <property type="entry name" value="C2.B:_Phosphomannomutase_and_P"/>
    <property type="match status" value="1"/>
</dbReference>
<dbReference type="InterPro" id="IPR023214">
    <property type="entry name" value="HAD_sf"/>
</dbReference>
<name>E4RNU6_HALHG</name>
<dbReference type="PANTHER" id="PTHR10000">
    <property type="entry name" value="PHOSPHOSERINE PHOSPHATASE"/>
    <property type="match status" value="1"/>
</dbReference>
<dbReference type="SUPFAM" id="SSF56784">
    <property type="entry name" value="HAD-like"/>
    <property type="match status" value="1"/>
</dbReference>
<dbReference type="HOGENOM" id="CLU_044146_1_3_9"/>
<gene>
    <name evidence="1" type="ordered locus">Halsa_0146</name>
</gene>
<dbReference type="SFLD" id="SFLDS00003">
    <property type="entry name" value="Haloacid_Dehalogenase"/>
    <property type="match status" value="1"/>
</dbReference>
<dbReference type="InterPro" id="IPR006379">
    <property type="entry name" value="HAD-SF_hydro_IIB"/>
</dbReference>
<dbReference type="OrthoDB" id="9781413at2"/>
<dbReference type="Gene3D" id="3.40.50.1000">
    <property type="entry name" value="HAD superfamily/HAD-like"/>
    <property type="match status" value="1"/>
</dbReference>
<proteinExistence type="predicted"/>
<dbReference type="Pfam" id="PF08282">
    <property type="entry name" value="Hydrolase_3"/>
    <property type="match status" value="1"/>
</dbReference>
<keyword evidence="2" id="KW-1185">Reference proteome</keyword>
<keyword evidence="1" id="KW-0378">Hydrolase</keyword>
<reference evidence="1 2" key="2">
    <citation type="journal article" date="2011" name="J. Bacteriol.">
        <title>Complete Genome Sequence of the Haloalkaliphilic, Hydrogen Producing Halanaerobium hydrogenoformans.</title>
        <authorList>
            <person name="Brown S.D."/>
            <person name="Begemann M.B."/>
            <person name="Mormile M.R."/>
            <person name="Wall J.D."/>
            <person name="Han C.S."/>
            <person name="Goodwin L.A."/>
            <person name="Pitluck S."/>
            <person name="Land M.L."/>
            <person name="Hauser L.J."/>
            <person name="Elias D.A."/>
        </authorList>
    </citation>
    <scope>NUCLEOTIDE SEQUENCE [LARGE SCALE GENOMIC DNA]</scope>
    <source>
        <strain evidence="2">sapolanicus</strain>
    </source>
</reference>
<dbReference type="EMBL" id="CP002304">
    <property type="protein sequence ID" value="ADQ13636.1"/>
    <property type="molecule type" value="Genomic_DNA"/>
</dbReference>
<dbReference type="AlphaFoldDB" id="E4RNU6"/>
<dbReference type="Gene3D" id="3.30.1240.10">
    <property type="match status" value="1"/>
</dbReference>
<dbReference type="NCBIfam" id="TIGR00099">
    <property type="entry name" value="Cof-subfamily"/>
    <property type="match status" value="1"/>
</dbReference>
<evidence type="ECO:0000313" key="1">
    <source>
        <dbReference type="EMBL" id="ADQ13636.1"/>
    </source>
</evidence>
<dbReference type="Proteomes" id="UP000007434">
    <property type="component" value="Chromosome"/>
</dbReference>
<dbReference type="NCBIfam" id="TIGR01484">
    <property type="entry name" value="HAD-SF-IIB"/>
    <property type="match status" value="1"/>
</dbReference>